<reference evidence="9 10" key="1">
    <citation type="submission" date="2019-04" db="EMBL/GenBank/DDBJ databases">
        <authorList>
            <person name="Van Vliet M D."/>
        </authorList>
    </citation>
    <scope>NUCLEOTIDE SEQUENCE [LARGE SCALE GENOMIC DNA]</scope>
    <source>
        <strain evidence="9 10">F21</strain>
    </source>
</reference>
<dbReference type="InterPro" id="IPR050347">
    <property type="entry name" value="Bact_Beta-galactosidase"/>
</dbReference>
<dbReference type="GO" id="GO:0030246">
    <property type="term" value="F:carbohydrate binding"/>
    <property type="evidence" value="ECO:0007669"/>
    <property type="project" value="InterPro"/>
</dbReference>
<organism evidence="9 10">
    <name type="scientific">Pontiella sulfatireligans</name>
    <dbReference type="NCBI Taxonomy" id="2750658"/>
    <lineage>
        <taxon>Bacteria</taxon>
        <taxon>Pseudomonadati</taxon>
        <taxon>Kiritimatiellota</taxon>
        <taxon>Kiritimatiellia</taxon>
        <taxon>Kiritimatiellales</taxon>
        <taxon>Pontiellaceae</taxon>
        <taxon>Pontiella</taxon>
    </lineage>
</organism>
<dbReference type="PROSITE" id="PS00608">
    <property type="entry name" value="GLYCOSYL_HYDROL_F2_2"/>
    <property type="match status" value="1"/>
</dbReference>
<dbReference type="SUPFAM" id="SSF74650">
    <property type="entry name" value="Galactose mutarotase-like"/>
    <property type="match status" value="1"/>
</dbReference>
<dbReference type="GO" id="GO:0005990">
    <property type="term" value="P:lactose catabolic process"/>
    <property type="evidence" value="ECO:0007669"/>
    <property type="project" value="TreeGrafter"/>
</dbReference>
<dbReference type="InterPro" id="IPR006102">
    <property type="entry name" value="Ig-like_GH2"/>
</dbReference>
<evidence type="ECO:0000313" key="9">
    <source>
        <dbReference type="EMBL" id="VGO18531.1"/>
    </source>
</evidence>
<name>A0A6C2UGI7_9BACT</name>
<keyword evidence="7" id="KW-0732">Signal</keyword>
<gene>
    <name evidence="9" type="primary">lacZ_2</name>
    <name evidence="9" type="ORF">SCARR_00584</name>
</gene>
<dbReference type="Pfam" id="PF00703">
    <property type="entry name" value="Glyco_hydro_2"/>
    <property type="match status" value="1"/>
</dbReference>
<dbReference type="Gene3D" id="2.70.98.10">
    <property type="match status" value="1"/>
</dbReference>
<dbReference type="EMBL" id="CAAHFH010000001">
    <property type="protein sequence ID" value="VGO18531.1"/>
    <property type="molecule type" value="Genomic_DNA"/>
</dbReference>
<dbReference type="Pfam" id="PF16353">
    <property type="entry name" value="LacZ_4"/>
    <property type="match status" value="1"/>
</dbReference>
<dbReference type="Pfam" id="PF02929">
    <property type="entry name" value="Bgal_small_N"/>
    <property type="match status" value="1"/>
</dbReference>
<dbReference type="InterPro" id="IPR011013">
    <property type="entry name" value="Gal_mutarotase_sf_dom"/>
</dbReference>
<dbReference type="GO" id="GO:0004565">
    <property type="term" value="F:beta-galactosidase activity"/>
    <property type="evidence" value="ECO:0007669"/>
    <property type="project" value="UniProtKB-EC"/>
</dbReference>
<evidence type="ECO:0000313" key="10">
    <source>
        <dbReference type="Proteomes" id="UP000346198"/>
    </source>
</evidence>
<dbReference type="Gene3D" id="2.60.120.260">
    <property type="entry name" value="Galactose-binding domain-like"/>
    <property type="match status" value="1"/>
</dbReference>
<evidence type="ECO:0000259" key="8">
    <source>
        <dbReference type="SMART" id="SM01038"/>
    </source>
</evidence>
<feature type="signal peptide" evidence="7">
    <location>
        <begin position="1"/>
        <end position="21"/>
    </location>
</feature>
<comment type="catalytic activity">
    <reaction evidence="1">
        <text>Hydrolysis of terminal non-reducing beta-D-galactose residues in beta-D-galactosides.</text>
        <dbReference type="EC" id="3.2.1.23"/>
    </reaction>
</comment>
<dbReference type="Gene3D" id="3.20.20.80">
    <property type="entry name" value="Glycosidases"/>
    <property type="match status" value="1"/>
</dbReference>
<dbReference type="SUPFAM" id="SSF49785">
    <property type="entry name" value="Galactose-binding domain-like"/>
    <property type="match status" value="1"/>
</dbReference>
<dbReference type="InterPro" id="IPR013783">
    <property type="entry name" value="Ig-like_fold"/>
</dbReference>
<dbReference type="AlphaFoldDB" id="A0A6C2UGI7"/>
<dbReference type="PRINTS" id="PR00132">
    <property type="entry name" value="GLHYDRLASE2"/>
</dbReference>
<dbReference type="PANTHER" id="PTHR46323">
    <property type="entry name" value="BETA-GALACTOSIDASE"/>
    <property type="match status" value="1"/>
</dbReference>
<dbReference type="InterPro" id="IPR023232">
    <property type="entry name" value="Glyco_hydro_2_AS"/>
</dbReference>
<dbReference type="Pfam" id="PF02837">
    <property type="entry name" value="Glyco_hydro_2_N"/>
    <property type="match status" value="1"/>
</dbReference>
<keyword evidence="10" id="KW-1185">Reference proteome</keyword>
<dbReference type="InterPro" id="IPR008979">
    <property type="entry name" value="Galactose-bd-like_sf"/>
</dbReference>
<accession>A0A6C2UGI7</accession>
<dbReference type="PANTHER" id="PTHR46323:SF2">
    <property type="entry name" value="BETA-GALACTOSIDASE"/>
    <property type="match status" value="1"/>
</dbReference>
<dbReference type="InterPro" id="IPR006101">
    <property type="entry name" value="Glyco_hydro_2"/>
</dbReference>
<evidence type="ECO:0000256" key="2">
    <source>
        <dbReference type="ARBA" id="ARBA00007401"/>
    </source>
</evidence>
<dbReference type="InterPro" id="IPR006103">
    <property type="entry name" value="Glyco_hydro_2_cat"/>
</dbReference>
<evidence type="ECO:0000256" key="7">
    <source>
        <dbReference type="SAM" id="SignalP"/>
    </source>
</evidence>
<comment type="similarity">
    <text evidence="2">Belongs to the glycosyl hydrolase 2 family.</text>
</comment>
<dbReference type="InterPro" id="IPR006104">
    <property type="entry name" value="Glyco_hydro_2_N"/>
</dbReference>
<sequence length="1080" mass="122213">MKRKTIATCLFIVTVLCGAQASEIWRNPTVFRINKEPAHAEFTIYADRADALKPLDLKNPWNSDSYQSLNGEWDFNWYGSVAEVPRDWNQLEMPVKEWAQMPVPGVWQSNGFDKLYYLNKFIPYEYNWETGERAEGFREGEIERSKALGFIPDSAQTVGCYRKWVDLPAEKLVGRTVLRIGAVEAGVEVYVNGTEVGYSQDSLTPAEFDISAWLTPGRNLIALKVFRWTDGSYMEVQDMIRFAGIYRDVFLKFEPQQSIRDIQFCGTPDKSLKKIAATYQVTLANTASTALKDAKVTFELVPNGSTKPVKTWDEKLASIESGAELVVRGDLTLKKLNLWSPDLPNLYTLVTSLIDSDGHTLQVTRIDTGFRRFEEINGNLHLNNKRFHIRGVNRHDHHPVYGRHVPVENMIRDLELMKQNNINTVRTSHYPNDERWGYLCNRYGMALIDEANVECHGFEDVPGNRPQWTAAAVDRIQNVVERDKNHPSVLIWSLGNEQGHGWSRAFDEQYDRAKEIDPSRLVMCDRGNRLSEKWKSENSVRLDKPDTVTPMYNVFKRTESYLANRDVDKRPFFMCEYRHAMGNSVGSLKEVWDHFYANEENGLNGGCIWDWIDQGVEARAEDGTVYYQYGGDWGDKESFGNFCLNGLVMSDQSWTPKLAEVKKCYEPFTMQAVSLDAGTVSVLNRLNQLSMDHFKTKWQLLEDGIPVQSGLLDVNAKPRETQTITVPFDRSLMTANHEYMLRVGFELKEDASWAPKGHEITFSEFALGGGTHYELATSASAPTVMQADGKLTVQAANGVSLVFNQTSGLLTSLRVNGHELLTSSDRDRLFDHSQAWIDNLFSLNRNLVKLPAYRKEGLNHIIRQGTAKVTVAEQNACVVVTVKNTFMSGQRGGFDEVQTWTINGFGEIEVQEFVTAAGKLTPSDWIARIGLRIPLKPEFENVSYYGQGPHGNYPDRCYGAWTGIHTAKVAENYVAYPRPQDHGNREKVRWMTISDAAGNGLKIIAPEPLSMSALPYTQDELEKAMHTIDLPKKSTTTELRIAAKVTGIGNGSCGPLTDEHYRTKAEPTQYRFFIVPITGK</sequence>
<feature type="domain" description="Beta galactosidase small chain/" evidence="8">
    <location>
        <begin position="792"/>
        <end position="1075"/>
    </location>
</feature>
<evidence type="ECO:0000256" key="4">
    <source>
        <dbReference type="ARBA" id="ARBA00022801"/>
    </source>
</evidence>
<dbReference type="InterPro" id="IPR004199">
    <property type="entry name" value="B-gal_small/dom_5"/>
</dbReference>
<dbReference type="SUPFAM" id="SSF49303">
    <property type="entry name" value="beta-Galactosidase/glucuronidase domain"/>
    <property type="match status" value="2"/>
</dbReference>
<evidence type="ECO:0000256" key="3">
    <source>
        <dbReference type="ARBA" id="ARBA00012756"/>
    </source>
</evidence>
<dbReference type="InterPro" id="IPR032312">
    <property type="entry name" value="LacZ_4"/>
</dbReference>
<dbReference type="Proteomes" id="UP000346198">
    <property type="component" value="Unassembled WGS sequence"/>
</dbReference>
<dbReference type="InterPro" id="IPR014718">
    <property type="entry name" value="GH-type_carb-bd"/>
</dbReference>
<dbReference type="Gene3D" id="2.60.40.10">
    <property type="entry name" value="Immunoglobulins"/>
    <property type="match status" value="2"/>
</dbReference>
<dbReference type="SMART" id="SM01038">
    <property type="entry name" value="Bgal_small_N"/>
    <property type="match status" value="1"/>
</dbReference>
<proteinExistence type="inferred from homology"/>
<dbReference type="InterPro" id="IPR036156">
    <property type="entry name" value="Beta-gal/glucu_dom_sf"/>
</dbReference>
<dbReference type="SUPFAM" id="SSF51445">
    <property type="entry name" value="(Trans)glycosidases"/>
    <property type="match status" value="1"/>
</dbReference>
<dbReference type="EC" id="3.2.1.23" evidence="3"/>
<keyword evidence="5" id="KW-0326">Glycosidase</keyword>
<evidence type="ECO:0000256" key="5">
    <source>
        <dbReference type="ARBA" id="ARBA00023295"/>
    </source>
</evidence>
<keyword evidence="4" id="KW-0378">Hydrolase</keyword>
<dbReference type="Pfam" id="PF02836">
    <property type="entry name" value="Glyco_hydro_2_C"/>
    <property type="match status" value="1"/>
</dbReference>
<dbReference type="InterPro" id="IPR017853">
    <property type="entry name" value="GH"/>
</dbReference>
<protein>
    <recommendedName>
        <fullName evidence="3">beta-galactosidase</fullName>
        <ecNumber evidence="3">3.2.1.23</ecNumber>
    </recommendedName>
    <alternativeName>
        <fullName evidence="6">Lactase</fullName>
    </alternativeName>
</protein>
<dbReference type="GO" id="GO:0009341">
    <property type="term" value="C:beta-galactosidase complex"/>
    <property type="evidence" value="ECO:0007669"/>
    <property type="project" value="InterPro"/>
</dbReference>
<dbReference type="RefSeq" id="WP_136060004.1">
    <property type="nucleotide sequence ID" value="NZ_CAAHFH010000001.1"/>
</dbReference>
<evidence type="ECO:0000256" key="1">
    <source>
        <dbReference type="ARBA" id="ARBA00001412"/>
    </source>
</evidence>
<feature type="chain" id="PRO_5025594603" description="beta-galactosidase" evidence="7">
    <location>
        <begin position="22"/>
        <end position="1080"/>
    </location>
</feature>
<evidence type="ECO:0000256" key="6">
    <source>
        <dbReference type="ARBA" id="ARBA00032230"/>
    </source>
</evidence>